<sequence length="59" mass="7197">MDKDIVIFSARVAKDLIRNNFHVIDIQQNKQCKLKTVFYFKDTEKTRNYLERKHNIKIK</sequence>
<protein>
    <recommendedName>
        <fullName evidence="3">DUF5659 domain-containing protein</fullName>
    </recommendedName>
</protein>
<comment type="caution">
    <text evidence="1">The sequence shown here is derived from an EMBL/GenBank/DDBJ whole genome shotgun (WGS) entry which is preliminary data.</text>
</comment>
<evidence type="ECO:0008006" key="3">
    <source>
        <dbReference type="Google" id="ProtNLM"/>
    </source>
</evidence>
<dbReference type="AlphaFoldDB" id="A0A844FI56"/>
<dbReference type="EMBL" id="VULR01000011">
    <property type="protein sequence ID" value="MSS43773.1"/>
    <property type="molecule type" value="Genomic_DNA"/>
</dbReference>
<dbReference type="Proteomes" id="UP000462760">
    <property type="component" value="Unassembled WGS sequence"/>
</dbReference>
<organism evidence="1 2">
    <name type="scientific">Anaerosalibacter bizertensis</name>
    <dbReference type="NCBI Taxonomy" id="932217"/>
    <lineage>
        <taxon>Bacteria</taxon>
        <taxon>Bacillati</taxon>
        <taxon>Bacillota</taxon>
        <taxon>Tissierellia</taxon>
        <taxon>Tissierellales</taxon>
        <taxon>Sporanaerobacteraceae</taxon>
        <taxon>Anaerosalibacter</taxon>
    </lineage>
</organism>
<evidence type="ECO:0000313" key="2">
    <source>
        <dbReference type="Proteomes" id="UP000462760"/>
    </source>
</evidence>
<proteinExistence type="predicted"/>
<accession>A0A844FI56</accession>
<reference evidence="1 2" key="1">
    <citation type="submission" date="2019-08" db="EMBL/GenBank/DDBJ databases">
        <title>In-depth cultivation of the pig gut microbiome towards novel bacterial diversity and tailored functional studies.</title>
        <authorList>
            <person name="Wylensek D."/>
            <person name="Hitch T.C.A."/>
            <person name="Clavel T."/>
        </authorList>
    </citation>
    <scope>NUCLEOTIDE SEQUENCE [LARGE SCALE GENOMIC DNA]</scope>
    <source>
        <strain evidence="1 2">Med78-601-WT-4W-RMD-3</strain>
    </source>
</reference>
<name>A0A844FI56_9FIRM</name>
<gene>
    <name evidence="1" type="ORF">FYJ27_08535</name>
</gene>
<evidence type="ECO:0000313" key="1">
    <source>
        <dbReference type="EMBL" id="MSS43773.1"/>
    </source>
</evidence>